<protein>
    <submittedName>
        <fullName evidence="2">Uncharacterized protein</fullName>
    </submittedName>
</protein>
<dbReference type="AlphaFoldDB" id="A0A2G5UF53"/>
<feature type="compositionally biased region" description="Low complexity" evidence="1">
    <location>
        <begin position="331"/>
        <end position="341"/>
    </location>
</feature>
<dbReference type="EMBL" id="PDUG01000003">
    <property type="protein sequence ID" value="PIC38185.1"/>
    <property type="molecule type" value="Genomic_DNA"/>
</dbReference>
<dbReference type="Proteomes" id="UP000230233">
    <property type="component" value="Chromosome III"/>
</dbReference>
<sequence>MANADALVFFINEQTLRDENCLLTLQYAWNLTLPVFMLRPPMTKLIINRDENREREKILHIGESAIVRSSSGEPWQLLNNGNSETIDYRLLQDILHQGFRLSTLYDPKSHTKSMKRIRRKLSSIFVSTNSLLHLSKGGSSSSSQPHFYLSPSNSSLCDTQKLSKSRESVIKSPLTRKVETRRQSGSFGDNKTHLNLSMSTGNLCRTGVVRTPYPKSKQFQFEDDGGDEEDETDEDDSDLVSVKTRSGRRRNILKSPPPPDRVPSSVGGSEVDEKEETSLKPIPDNIKATMFKTPTLDLPVDDDSEIDAAAFPIPPPTPITPGSGLFSIPSGRNGENSSRSRIASKRLGSVTSRTSSLDRRMSLSCLEDMSNYQKTQYLVFPLRDSTKKPYLLKFPEDMHEEEEKHGGSVWGSDTSLEEEIKLAGKINAGIVVDYMDDSPIVSPAPYLGDLN</sequence>
<evidence type="ECO:0000256" key="1">
    <source>
        <dbReference type="SAM" id="MobiDB-lite"/>
    </source>
</evidence>
<name>A0A2G5UF53_9PELO</name>
<reference evidence="3" key="1">
    <citation type="submission" date="2017-10" db="EMBL/GenBank/DDBJ databases">
        <title>Rapid genome shrinkage in a self-fertile nematode reveals novel sperm competition proteins.</title>
        <authorList>
            <person name="Yin D."/>
            <person name="Schwarz E.M."/>
            <person name="Thomas C.G."/>
            <person name="Felde R.L."/>
            <person name="Korf I.F."/>
            <person name="Cutter A.D."/>
            <person name="Schartner C.M."/>
            <person name="Ralston E.J."/>
            <person name="Meyer B.J."/>
            <person name="Haag E.S."/>
        </authorList>
    </citation>
    <scope>NUCLEOTIDE SEQUENCE [LARGE SCALE GENOMIC DNA]</scope>
    <source>
        <strain evidence="3">JU1422</strain>
    </source>
</reference>
<keyword evidence="3" id="KW-1185">Reference proteome</keyword>
<proteinExistence type="predicted"/>
<dbReference type="STRING" id="1611254.A0A2G5UF53"/>
<feature type="compositionally biased region" description="Acidic residues" evidence="1">
    <location>
        <begin position="221"/>
        <end position="238"/>
    </location>
</feature>
<comment type="caution">
    <text evidence="2">The sequence shown here is derived from an EMBL/GenBank/DDBJ whole genome shotgun (WGS) entry which is preliminary data.</text>
</comment>
<evidence type="ECO:0000313" key="3">
    <source>
        <dbReference type="Proteomes" id="UP000230233"/>
    </source>
</evidence>
<dbReference type="OrthoDB" id="5855276at2759"/>
<gene>
    <name evidence="2" type="primary">Cni-F37A4.6</name>
    <name evidence="2" type="synonym">Cnig_chr_III.g10280</name>
    <name evidence="2" type="ORF">B9Z55_010280</name>
</gene>
<feature type="region of interest" description="Disordered" evidence="1">
    <location>
        <begin position="331"/>
        <end position="353"/>
    </location>
</feature>
<feature type="compositionally biased region" description="Polar residues" evidence="1">
    <location>
        <begin position="183"/>
        <end position="198"/>
    </location>
</feature>
<feature type="region of interest" description="Disordered" evidence="1">
    <location>
        <begin position="167"/>
        <end position="198"/>
    </location>
</feature>
<organism evidence="2 3">
    <name type="scientific">Caenorhabditis nigoni</name>
    <dbReference type="NCBI Taxonomy" id="1611254"/>
    <lineage>
        <taxon>Eukaryota</taxon>
        <taxon>Metazoa</taxon>
        <taxon>Ecdysozoa</taxon>
        <taxon>Nematoda</taxon>
        <taxon>Chromadorea</taxon>
        <taxon>Rhabditida</taxon>
        <taxon>Rhabditina</taxon>
        <taxon>Rhabditomorpha</taxon>
        <taxon>Rhabditoidea</taxon>
        <taxon>Rhabditidae</taxon>
        <taxon>Peloderinae</taxon>
        <taxon>Caenorhabditis</taxon>
    </lineage>
</organism>
<evidence type="ECO:0000313" key="2">
    <source>
        <dbReference type="EMBL" id="PIC38185.1"/>
    </source>
</evidence>
<accession>A0A2G5UF53</accession>
<feature type="region of interest" description="Disordered" evidence="1">
    <location>
        <begin position="215"/>
        <end position="282"/>
    </location>
</feature>